<reference evidence="5 6" key="1">
    <citation type="submission" date="2019-03" db="EMBL/GenBank/DDBJ databases">
        <title>The genome sequence of Nitrosococcus wardiae strain D1FHST reveals the archetypal metabolic capacity of ammonia-oxidizing Gammaproteobacteria.</title>
        <authorList>
            <person name="Wang L."/>
            <person name="Lim C.K."/>
            <person name="Hanson T.E."/>
            <person name="Dang H."/>
            <person name="Klotz M.G."/>
        </authorList>
    </citation>
    <scope>NUCLEOTIDE SEQUENCE [LARGE SCALE GENOMIC DNA]</scope>
    <source>
        <strain evidence="5 6">D1FHS</strain>
    </source>
</reference>
<dbReference type="GO" id="GO:0004519">
    <property type="term" value="F:endonuclease activity"/>
    <property type="evidence" value="ECO:0007669"/>
    <property type="project" value="UniProtKB-KW"/>
</dbReference>
<dbReference type="InterPro" id="IPR000055">
    <property type="entry name" value="Restrct_endonuc_typeI_TRD"/>
</dbReference>
<organism evidence="5 6">
    <name type="scientific">Nitrosococcus wardiae</name>
    <dbReference type="NCBI Taxonomy" id="1814290"/>
    <lineage>
        <taxon>Bacteria</taxon>
        <taxon>Pseudomonadati</taxon>
        <taxon>Pseudomonadota</taxon>
        <taxon>Gammaproteobacteria</taxon>
        <taxon>Chromatiales</taxon>
        <taxon>Chromatiaceae</taxon>
        <taxon>Nitrosococcus</taxon>
    </lineage>
</organism>
<dbReference type="KEGG" id="nwr:E3U44_18710"/>
<dbReference type="GO" id="GO:0009307">
    <property type="term" value="P:DNA restriction-modification system"/>
    <property type="evidence" value="ECO:0007669"/>
    <property type="project" value="UniProtKB-KW"/>
</dbReference>
<dbReference type="InterPro" id="IPR044946">
    <property type="entry name" value="Restrct_endonuc_typeI_TRD_sf"/>
</dbReference>
<keyword evidence="6" id="KW-1185">Reference proteome</keyword>
<feature type="domain" description="Type I restriction modification DNA specificity" evidence="4">
    <location>
        <begin position="302"/>
        <end position="458"/>
    </location>
</feature>
<dbReference type="Pfam" id="PF01420">
    <property type="entry name" value="Methylase_S"/>
    <property type="match status" value="2"/>
</dbReference>
<dbReference type="InterPro" id="IPR051212">
    <property type="entry name" value="Type-I_RE_S_subunit"/>
</dbReference>
<dbReference type="GO" id="GO:0003677">
    <property type="term" value="F:DNA binding"/>
    <property type="evidence" value="ECO:0007669"/>
    <property type="project" value="UniProtKB-KW"/>
</dbReference>
<feature type="domain" description="Type I restriction modification DNA specificity" evidence="4">
    <location>
        <begin position="9"/>
        <end position="176"/>
    </location>
</feature>
<protein>
    <submittedName>
        <fullName evidence="5">Restriction endonuclease subunit S</fullName>
    </submittedName>
</protein>
<accession>A0A4P7C4I2</accession>
<dbReference type="Gene3D" id="3.90.220.20">
    <property type="entry name" value="DNA methylase specificity domains"/>
    <property type="match status" value="2"/>
</dbReference>
<dbReference type="SUPFAM" id="SSF116734">
    <property type="entry name" value="DNA methylase specificity domain"/>
    <property type="match status" value="2"/>
</dbReference>
<proteinExistence type="inferred from homology"/>
<comment type="similarity">
    <text evidence="1">Belongs to the type-I restriction system S methylase family.</text>
</comment>
<dbReference type="AlphaFoldDB" id="A0A4P7C4I2"/>
<dbReference type="REBASE" id="309907">
    <property type="entry name" value="S1.NwaD1FHSORF18740P"/>
</dbReference>
<keyword evidence="5" id="KW-0255">Endonuclease</keyword>
<dbReference type="PANTHER" id="PTHR43140">
    <property type="entry name" value="TYPE-1 RESTRICTION ENZYME ECOKI SPECIFICITY PROTEIN"/>
    <property type="match status" value="1"/>
</dbReference>
<dbReference type="EMBL" id="CP038033">
    <property type="protein sequence ID" value="QBQ56657.1"/>
    <property type="molecule type" value="Genomic_DNA"/>
</dbReference>
<evidence type="ECO:0000313" key="5">
    <source>
        <dbReference type="EMBL" id="QBQ56657.1"/>
    </source>
</evidence>
<keyword evidence="2" id="KW-0680">Restriction system</keyword>
<evidence type="ECO:0000313" key="6">
    <source>
        <dbReference type="Proteomes" id="UP000294325"/>
    </source>
</evidence>
<keyword evidence="5" id="KW-0378">Hydrolase</keyword>
<dbReference type="OrthoDB" id="398435at2"/>
<dbReference type="CDD" id="cd17521">
    <property type="entry name" value="RMtype1_S_Sau13435ORF2165P_TRD2-CR2_like"/>
    <property type="match status" value="1"/>
</dbReference>
<gene>
    <name evidence="5" type="ORF">E3U44_18710</name>
</gene>
<name>A0A4P7C4I2_9GAMM</name>
<dbReference type="Proteomes" id="UP000294325">
    <property type="component" value="Chromosome"/>
</dbReference>
<evidence type="ECO:0000256" key="2">
    <source>
        <dbReference type="ARBA" id="ARBA00022747"/>
    </source>
</evidence>
<sequence>MGSNDSGIPDNWVNSTLGDVCSQPQYGYTTKASNKGNLHLLRTTDITSRKITWETVPFCSDNPDDPEKYLLEDGDIVISRAGSVGVSYLIQKPERSVFASYLIRFKPFIDRKFFKYFLDGPLYWNAISENRLGIAVPNVNASKLKRISLPVPPLNEQRRIVAKLEELFSELDKGIESLKTAREQLKVYRQAVLKHAFEGKLTAKWREENKDKLESPEQLLARIQQEREARYQQQLEEWKAAVKAWEDGGKKGKKLGKPRALKQWAKLPDEVQSVLPSIPTCWVWEKLGWMTCGVEYGTAAKSSESGSVPVIRMGNIQNGMIDWQDLVFTSDEAEIEKYSLKSGDVLFNRTNSPELVGKTAIYRDERSALFAGYLIRVNHIASIVDSQYLNFFLNSYVAKQYGNTVKTDGVNQSNINGEKLQSYPFPYCSLTEQVEVVRVLEEKLSMTDRLMQDIDAELDKYHCINYGV</sequence>
<dbReference type="RefSeq" id="WP_134359924.1">
    <property type="nucleotide sequence ID" value="NZ_CP038033.1"/>
</dbReference>
<dbReference type="PANTHER" id="PTHR43140:SF1">
    <property type="entry name" value="TYPE I RESTRICTION ENZYME ECOKI SPECIFICITY SUBUNIT"/>
    <property type="match status" value="1"/>
</dbReference>
<evidence type="ECO:0000259" key="4">
    <source>
        <dbReference type="Pfam" id="PF01420"/>
    </source>
</evidence>
<keyword evidence="5" id="KW-0540">Nuclease</keyword>
<evidence type="ECO:0000256" key="3">
    <source>
        <dbReference type="ARBA" id="ARBA00023125"/>
    </source>
</evidence>
<evidence type="ECO:0000256" key="1">
    <source>
        <dbReference type="ARBA" id="ARBA00010923"/>
    </source>
</evidence>
<dbReference type="CDD" id="cd17524">
    <property type="entry name" value="RMtype1_S_EcoUTORF5051P-TRD2-CR2_like"/>
    <property type="match status" value="1"/>
</dbReference>
<keyword evidence="3" id="KW-0238">DNA-binding</keyword>